<keyword evidence="5 7" id="KW-1133">Transmembrane helix</keyword>
<feature type="transmembrane region" description="Helical" evidence="7">
    <location>
        <begin position="410"/>
        <end position="434"/>
    </location>
</feature>
<evidence type="ECO:0000256" key="6">
    <source>
        <dbReference type="ARBA" id="ARBA00023136"/>
    </source>
</evidence>
<reference evidence="9 10" key="1">
    <citation type="journal article" date="2024" name="Ann. Entomol. Soc. Am.">
        <title>Genomic analyses of the southern and eastern yellowjacket wasps (Hymenoptera: Vespidae) reveal evolutionary signatures of social life.</title>
        <authorList>
            <person name="Catto M.A."/>
            <person name="Caine P.B."/>
            <person name="Orr S.E."/>
            <person name="Hunt B.G."/>
            <person name="Goodisman M.A.D."/>
        </authorList>
    </citation>
    <scope>NUCLEOTIDE SEQUENCE [LARGE SCALE GENOMIC DNA]</scope>
    <source>
        <strain evidence="9">232</strain>
        <tissue evidence="9">Head and thorax</tissue>
    </source>
</reference>
<name>A0ABD2BX95_VESMC</name>
<dbReference type="PANTHER" id="PTHR23511">
    <property type="entry name" value="SYNAPTIC VESICLE GLYCOPROTEIN 2"/>
    <property type="match status" value="1"/>
</dbReference>
<evidence type="ECO:0000256" key="2">
    <source>
        <dbReference type="ARBA" id="ARBA00008335"/>
    </source>
</evidence>
<comment type="subcellular location">
    <subcellularLocation>
        <location evidence="1">Membrane</location>
        <topology evidence="1">Multi-pass membrane protein</topology>
    </subcellularLocation>
</comment>
<evidence type="ECO:0000256" key="5">
    <source>
        <dbReference type="ARBA" id="ARBA00022989"/>
    </source>
</evidence>
<proteinExistence type="inferred from homology"/>
<feature type="transmembrane region" description="Helical" evidence="7">
    <location>
        <begin position="224"/>
        <end position="242"/>
    </location>
</feature>
<evidence type="ECO:0000256" key="3">
    <source>
        <dbReference type="ARBA" id="ARBA00022448"/>
    </source>
</evidence>
<organism evidence="9 10">
    <name type="scientific">Vespula maculifrons</name>
    <name type="common">Eastern yellow jacket</name>
    <name type="synonym">Wasp</name>
    <dbReference type="NCBI Taxonomy" id="7453"/>
    <lineage>
        <taxon>Eukaryota</taxon>
        <taxon>Metazoa</taxon>
        <taxon>Ecdysozoa</taxon>
        <taxon>Arthropoda</taxon>
        <taxon>Hexapoda</taxon>
        <taxon>Insecta</taxon>
        <taxon>Pterygota</taxon>
        <taxon>Neoptera</taxon>
        <taxon>Endopterygota</taxon>
        <taxon>Hymenoptera</taxon>
        <taxon>Apocrita</taxon>
        <taxon>Aculeata</taxon>
        <taxon>Vespoidea</taxon>
        <taxon>Vespidae</taxon>
        <taxon>Vespinae</taxon>
        <taxon>Vespula</taxon>
    </lineage>
</organism>
<feature type="transmembrane region" description="Helical" evidence="7">
    <location>
        <begin position="323"/>
        <end position="342"/>
    </location>
</feature>
<feature type="transmembrane region" description="Helical" evidence="7">
    <location>
        <begin position="248"/>
        <end position="270"/>
    </location>
</feature>
<sequence>MSTQLITNLTSFNYIPPEHFLFDNTNCAQSSIKINANQPTVITVGREIERERDRIKVCQMYALRSGNRDAQAELEARSLLSVEIEWHSRVLVNWVRHTSAALAKMGQRLPNTESNIRFRFYFKRERAVAFCGNVNVDEPADYERAISFTGYGLFNVLLFMAALPIAWTGAFDTTSPAFLLASAECDLQLTFFRKGVLIAIPFIAMLATASLWDYVTIYVGRRTLFVLGLLADSILNILSTAVDSYHVFLLIKFISGVIVGGPLSMVMGYLTEFHSATYKARFAAWSGFLFSMATIVPAALGFTILPLDWEVDVFGKSYNSWRIYLLLCSIPPVLGLVTASMLPESPKHLMEIGRQDDALKLFRRMYTMNTRKPADTFSIKALVVQKAQLPRPTLKASLEKMRIDLYNTKLLFSAPYLPAFSFLTFLQFGSMLGFNTMRLWVPHMFMILSNYDYEHWKPVGRAPTMCEMLDRHAAKPGRPYLNCTNFDDACFEWSINPVVYQNSTIIASSAVLFSFLIGFIMTTRLRKKMILCKLTDATVAVAAFLISLASSFGINWAQAPPYMLTLAAAVIVTSRIASNVVNAVNADIIPIPLRATSMSIITSSGNLGVALGNVIFSALLDLECLAAFLGLGCFFINNYYEEVCLLVTFLFPKP</sequence>
<protein>
    <submittedName>
        <fullName evidence="9">Synaptic vesicle glycoprotein 2B-like</fullName>
    </submittedName>
</protein>
<feature type="transmembrane region" description="Helical" evidence="7">
    <location>
        <begin position="505"/>
        <end position="525"/>
    </location>
</feature>
<dbReference type="InterPro" id="IPR005828">
    <property type="entry name" value="MFS_sugar_transport-like"/>
</dbReference>
<dbReference type="AlphaFoldDB" id="A0ABD2BX95"/>
<feature type="transmembrane region" description="Helical" evidence="7">
    <location>
        <begin position="537"/>
        <end position="556"/>
    </location>
</feature>
<keyword evidence="10" id="KW-1185">Reference proteome</keyword>
<evidence type="ECO:0000256" key="1">
    <source>
        <dbReference type="ARBA" id="ARBA00004141"/>
    </source>
</evidence>
<feature type="transmembrane region" description="Helical" evidence="7">
    <location>
        <begin position="282"/>
        <end position="303"/>
    </location>
</feature>
<dbReference type="SUPFAM" id="SSF103473">
    <property type="entry name" value="MFS general substrate transporter"/>
    <property type="match status" value="1"/>
</dbReference>
<dbReference type="Gene3D" id="1.20.1250.20">
    <property type="entry name" value="MFS general substrate transporter like domains"/>
    <property type="match status" value="1"/>
</dbReference>
<dbReference type="GO" id="GO:0016020">
    <property type="term" value="C:membrane"/>
    <property type="evidence" value="ECO:0007669"/>
    <property type="project" value="UniProtKB-SubCell"/>
</dbReference>
<dbReference type="PANTHER" id="PTHR23511:SF36">
    <property type="entry name" value="EG:BACR7A4.13 PROTEIN-RELATED"/>
    <property type="match status" value="1"/>
</dbReference>
<dbReference type="Pfam" id="PF00083">
    <property type="entry name" value="Sugar_tr"/>
    <property type="match status" value="1"/>
</dbReference>
<evidence type="ECO:0000259" key="8">
    <source>
        <dbReference type="PROSITE" id="PS50850"/>
    </source>
</evidence>
<evidence type="ECO:0000313" key="10">
    <source>
        <dbReference type="Proteomes" id="UP001607303"/>
    </source>
</evidence>
<comment type="similarity">
    <text evidence="2">Belongs to the major facilitator superfamily.</text>
</comment>
<accession>A0ABD2BX95</accession>
<feature type="non-terminal residue" evidence="9">
    <location>
        <position position="654"/>
    </location>
</feature>
<evidence type="ECO:0000313" key="9">
    <source>
        <dbReference type="EMBL" id="KAL2737402.1"/>
    </source>
</evidence>
<feature type="domain" description="Major facilitator superfamily (MFS) profile" evidence="8">
    <location>
        <begin position="158"/>
        <end position="654"/>
    </location>
</feature>
<gene>
    <name evidence="9" type="ORF">V1477_012358</name>
</gene>
<dbReference type="PROSITE" id="PS50850">
    <property type="entry name" value="MFS"/>
    <property type="match status" value="1"/>
</dbReference>
<dbReference type="InterPro" id="IPR020846">
    <property type="entry name" value="MFS_dom"/>
</dbReference>
<dbReference type="EMBL" id="JAYRBN010000065">
    <property type="protein sequence ID" value="KAL2737402.1"/>
    <property type="molecule type" value="Genomic_DNA"/>
</dbReference>
<evidence type="ECO:0000256" key="4">
    <source>
        <dbReference type="ARBA" id="ARBA00022692"/>
    </source>
</evidence>
<dbReference type="Proteomes" id="UP001607303">
    <property type="component" value="Unassembled WGS sequence"/>
</dbReference>
<evidence type="ECO:0000256" key="7">
    <source>
        <dbReference type="SAM" id="Phobius"/>
    </source>
</evidence>
<feature type="transmembrane region" description="Helical" evidence="7">
    <location>
        <begin position="191"/>
        <end position="212"/>
    </location>
</feature>
<keyword evidence="6 7" id="KW-0472">Membrane</keyword>
<comment type="caution">
    <text evidence="9">The sequence shown here is derived from an EMBL/GenBank/DDBJ whole genome shotgun (WGS) entry which is preliminary data.</text>
</comment>
<dbReference type="InterPro" id="IPR036259">
    <property type="entry name" value="MFS_trans_sf"/>
</dbReference>
<feature type="transmembrane region" description="Helical" evidence="7">
    <location>
        <begin position="625"/>
        <end position="651"/>
    </location>
</feature>
<keyword evidence="4 7" id="KW-0812">Transmembrane</keyword>
<keyword evidence="3" id="KW-0813">Transport</keyword>
<feature type="transmembrane region" description="Helical" evidence="7">
    <location>
        <begin position="151"/>
        <end position="171"/>
    </location>
</feature>